<keyword evidence="2" id="KW-1185">Reference proteome</keyword>
<dbReference type="AlphaFoldDB" id="A0A392SHC6"/>
<feature type="non-terminal residue" evidence="1">
    <location>
        <position position="103"/>
    </location>
</feature>
<accession>A0A392SHC6</accession>
<dbReference type="Proteomes" id="UP000265520">
    <property type="component" value="Unassembled WGS sequence"/>
</dbReference>
<reference evidence="1 2" key="1">
    <citation type="journal article" date="2018" name="Front. Plant Sci.">
        <title>Red Clover (Trifolium pratense) and Zigzag Clover (T. medium) - A Picture of Genomic Similarities and Differences.</title>
        <authorList>
            <person name="Dluhosova J."/>
            <person name="Istvanek J."/>
            <person name="Nedelnik J."/>
            <person name="Repkova J."/>
        </authorList>
    </citation>
    <scope>NUCLEOTIDE SEQUENCE [LARGE SCALE GENOMIC DNA]</scope>
    <source>
        <strain evidence="2">cv. 10/8</strain>
        <tissue evidence="1">Leaf</tissue>
    </source>
</reference>
<evidence type="ECO:0000313" key="2">
    <source>
        <dbReference type="Proteomes" id="UP000265520"/>
    </source>
</evidence>
<comment type="caution">
    <text evidence="1">The sequence shown here is derived from an EMBL/GenBank/DDBJ whole genome shotgun (WGS) entry which is preliminary data.</text>
</comment>
<organism evidence="1 2">
    <name type="scientific">Trifolium medium</name>
    <dbReference type="NCBI Taxonomy" id="97028"/>
    <lineage>
        <taxon>Eukaryota</taxon>
        <taxon>Viridiplantae</taxon>
        <taxon>Streptophyta</taxon>
        <taxon>Embryophyta</taxon>
        <taxon>Tracheophyta</taxon>
        <taxon>Spermatophyta</taxon>
        <taxon>Magnoliopsida</taxon>
        <taxon>eudicotyledons</taxon>
        <taxon>Gunneridae</taxon>
        <taxon>Pentapetalae</taxon>
        <taxon>rosids</taxon>
        <taxon>fabids</taxon>
        <taxon>Fabales</taxon>
        <taxon>Fabaceae</taxon>
        <taxon>Papilionoideae</taxon>
        <taxon>50 kb inversion clade</taxon>
        <taxon>NPAAA clade</taxon>
        <taxon>Hologalegina</taxon>
        <taxon>IRL clade</taxon>
        <taxon>Trifolieae</taxon>
        <taxon>Trifolium</taxon>
    </lineage>
</organism>
<proteinExistence type="predicted"/>
<evidence type="ECO:0000313" key="1">
    <source>
        <dbReference type="EMBL" id="MCI48298.1"/>
    </source>
</evidence>
<name>A0A392SHC6_9FABA</name>
<sequence length="103" mass="12411">MYEESVRGFKEVYYGIRPTTMVGWNNIVRRGYRVDENNNVVHGPDGQPIEDDFARFPFYWTKEHYLMNPNEFVFGRERLSQEEFADYQKLLAYVKTFPANVWE</sequence>
<dbReference type="EMBL" id="LXQA010384654">
    <property type="protein sequence ID" value="MCI48298.1"/>
    <property type="molecule type" value="Genomic_DNA"/>
</dbReference>
<protein>
    <submittedName>
        <fullName evidence="1">Uncharacterized protein</fullName>
    </submittedName>
</protein>